<dbReference type="GeneID" id="30000145"/>
<keyword evidence="2" id="KW-0934">Plastid</keyword>
<dbReference type="RefSeq" id="YP_009313009.1">
    <property type="nucleotide sequence ID" value="NC_031655.1"/>
</dbReference>
<dbReference type="SUPFAM" id="SSF140869">
    <property type="entry name" value="GUN4-like"/>
    <property type="match status" value="1"/>
</dbReference>
<dbReference type="InterPro" id="IPR016024">
    <property type="entry name" value="ARM-type_fold"/>
</dbReference>
<dbReference type="InterPro" id="IPR008629">
    <property type="entry name" value="GUN4-like"/>
</dbReference>
<dbReference type="Pfam" id="PF05419">
    <property type="entry name" value="GUN4"/>
    <property type="match status" value="1"/>
</dbReference>
<accession>A0A1G4NRH2</accession>
<dbReference type="InterPro" id="IPR037215">
    <property type="entry name" value="GUN4-like_sf"/>
</dbReference>
<dbReference type="CDD" id="cd16383">
    <property type="entry name" value="GUN4"/>
    <property type="match status" value="1"/>
</dbReference>
<sequence>MIKKNKLVEKYQSLVASISNDSMIDYTYQIDLVHEIYNIGESGHWKLLSILLDRYSGSKFNVNIIDGVIFELLLQSTNSDIREKLDCTFKNGIVDLKSDYSIDYLPLQKLLLDKNFQQADILTQSLLCDLSRKSGQHSRAWLYFTDIRSLPVVDLKTIDKLWQIHSRGLFGLSVQKRIWLSTNANWERFWAKIGWKVDNVSCRYPQEFTWNMTAPQGHLPLFNQLRGVQVLAALFNHPAFYS</sequence>
<gene>
    <name evidence="2" type="primary">ycf53</name>
    <name evidence="2" type="ORF">BQ776_25</name>
</gene>
<reference evidence="2" key="2">
    <citation type="submission" date="2016-10" db="EMBL/GenBank/DDBJ databases">
        <authorList>
            <person name="de Groot N.N."/>
        </authorList>
    </citation>
    <scope>NUCLEOTIDE SEQUENCE</scope>
    <source>
        <strain evidence="2">J.0258</strain>
    </source>
</reference>
<dbReference type="PANTHER" id="PTHR34800:SF1">
    <property type="entry name" value="TETRAPYRROLE-BINDING PROTEIN, CHLOROPLASTIC"/>
    <property type="match status" value="1"/>
</dbReference>
<name>A0A1G4NRH2_9FLOR</name>
<keyword evidence="2" id="KW-0150">Chloroplast</keyword>
<protein>
    <recommendedName>
        <fullName evidence="1">GUN4-like domain-containing protein</fullName>
    </recommendedName>
</protein>
<geneLocation type="chloroplast" evidence="2"/>
<dbReference type="GO" id="GO:0046906">
    <property type="term" value="F:tetrapyrrole binding"/>
    <property type="evidence" value="ECO:0007669"/>
    <property type="project" value="TreeGrafter"/>
</dbReference>
<dbReference type="Gene3D" id="1.10.10.1770">
    <property type="entry name" value="Gun4-like"/>
    <property type="match status" value="1"/>
</dbReference>
<reference evidence="2" key="1">
    <citation type="submission" date="2016-10" db="EMBL/GenBank/DDBJ databases">
        <title>Chloroplast genomes as a tool to resolve red algal phylogenies: a case study in the Nemaliales.</title>
        <authorList>
            <person name="Costa J.F."/>
            <person name="Lin S.M."/>
            <person name="Macaya E.C."/>
            <person name="Fernandez-Garcia C."/>
            <person name="Verbruggen H."/>
        </authorList>
    </citation>
    <scope>NUCLEOTIDE SEQUENCE</scope>
    <source>
        <strain evidence="2">J.0258</strain>
    </source>
</reference>
<dbReference type="EMBL" id="LT622863">
    <property type="protein sequence ID" value="SCW21263.1"/>
    <property type="molecule type" value="Genomic_DNA"/>
</dbReference>
<evidence type="ECO:0000259" key="1">
    <source>
        <dbReference type="Pfam" id="PF05419"/>
    </source>
</evidence>
<proteinExistence type="predicted"/>
<evidence type="ECO:0000313" key="2">
    <source>
        <dbReference type="EMBL" id="SCW21263.1"/>
    </source>
</evidence>
<organism evidence="2">
    <name type="scientific">Dermonema virens</name>
    <dbReference type="NCBI Taxonomy" id="1077399"/>
    <lineage>
        <taxon>Eukaryota</taxon>
        <taxon>Rhodophyta</taxon>
        <taxon>Florideophyceae</taxon>
        <taxon>Nemaliophycidae</taxon>
        <taxon>Nemaliales</taxon>
        <taxon>Liagoraceae</taxon>
        <taxon>Dermonema</taxon>
    </lineage>
</organism>
<dbReference type="PANTHER" id="PTHR34800">
    <property type="entry name" value="TETRAPYRROLE-BINDING PROTEIN, CHLOROPLASTIC"/>
    <property type="match status" value="1"/>
</dbReference>
<dbReference type="Gene3D" id="1.25.40.620">
    <property type="match status" value="1"/>
</dbReference>
<feature type="domain" description="GUN4-like" evidence="1">
    <location>
        <begin position="98"/>
        <end position="238"/>
    </location>
</feature>
<dbReference type="SUPFAM" id="SSF48371">
    <property type="entry name" value="ARM repeat"/>
    <property type="match status" value="1"/>
</dbReference>
<dbReference type="AlphaFoldDB" id="A0A1G4NRH2"/>